<evidence type="ECO:0000313" key="1">
    <source>
        <dbReference type="EMBL" id="KUG21229.1"/>
    </source>
</evidence>
<sequence>MVKMDVKHELEKLNGIPRLLLEVELKPVQGDRFQPTGFPDLGAAIYEKPDGTRMILVESSQSIANRLEETCLEGAGPRLAQYLEGLPYIVARLGGEVETETSSLIEAHRINSPFIITNNEFKESFKSKAGYERGKPLNRMKIAEAFFFYDPNSLLHGAFMANLEDGRIKVQRALTGFIEAEGVREAASGGVKNNPLDPTGKIRVVGYDKDVYGNVPYHRMEFTADRIFAFFNFDLALLDGYGLEPEAKELLVALGLYKIRRFLNSGLRLRTSCDLVATEGIRVTAPDGFTVPDERSLLESIQDSIRVCTEKNLFAKPPVTVLDVNVIRKETREEVESEGEGADT</sequence>
<comment type="caution">
    <text evidence="1">The sequence shown here is derived from an EMBL/GenBank/DDBJ whole genome shotgun (WGS) entry which is preliminary data.</text>
</comment>
<protein>
    <recommendedName>
        <fullName evidence="2">Type I-U CRISPR-associated protein Cas7</fullName>
    </recommendedName>
</protein>
<evidence type="ECO:0008006" key="2">
    <source>
        <dbReference type="Google" id="ProtNLM"/>
    </source>
</evidence>
<accession>A0A0W8FJY3</accession>
<organism evidence="1">
    <name type="scientific">hydrocarbon metagenome</name>
    <dbReference type="NCBI Taxonomy" id="938273"/>
    <lineage>
        <taxon>unclassified sequences</taxon>
        <taxon>metagenomes</taxon>
        <taxon>ecological metagenomes</taxon>
    </lineage>
</organism>
<dbReference type="InterPro" id="IPR013403">
    <property type="entry name" value="CRISPR-assoc_prot_Csb1/Cas7u"/>
</dbReference>
<dbReference type="NCBIfam" id="TIGR02570">
    <property type="entry name" value="cas7_GSU0053"/>
    <property type="match status" value="1"/>
</dbReference>
<gene>
    <name evidence="1" type="ORF">ASZ90_009023</name>
</gene>
<dbReference type="AlphaFoldDB" id="A0A0W8FJY3"/>
<reference evidence="1" key="1">
    <citation type="journal article" date="2015" name="Proc. Natl. Acad. Sci. U.S.A.">
        <title>Networks of energetic and metabolic interactions define dynamics in microbial communities.</title>
        <authorList>
            <person name="Embree M."/>
            <person name="Liu J.K."/>
            <person name="Al-Bassam M.M."/>
            <person name="Zengler K."/>
        </authorList>
    </citation>
    <scope>NUCLEOTIDE SEQUENCE</scope>
</reference>
<dbReference type="EMBL" id="LNQE01001086">
    <property type="protein sequence ID" value="KUG21229.1"/>
    <property type="molecule type" value="Genomic_DNA"/>
</dbReference>
<name>A0A0W8FJY3_9ZZZZ</name>
<proteinExistence type="predicted"/>
<dbReference type="Pfam" id="PF09617">
    <property type="entry name" value="Cas_GSU0053"/>
    <property type="match status" value="1"/>
</dbReference>